<evidence type="ECO:0000256" key="7">
    <source>
        <dbReference type="SAM" id="MobiDB-lite"/>
    </source>
</evidence>
<evidence type="ECO:0000256" key="6">
    <source>
        <dbReference type="ARBA" id="ARBA00023274"/>
    </source>
</evidence>
<keyword evidence="9" id="KW-1185">Reference proteome</keyword>
<dbReference type="AlphaFoldDB" id="A0A5M6C7W0"/>
<evidence type="ECO:0000256" key="2">
    <source>
        <dbReference type="ARBA" id="ARBA00005649"/>
    </source>
</evidence>
<dbReference type="Gene3D" id="2.130.10.10">
    <property type="entry name" value="YVTN repeat-like/Quinoprotein amine dehydrogenase"/>
    <property type="match status" value="2"/>
</dbReference>
<dbReference type="RefSeq" id="XP_031862463.1">
    <property type="nucleotide sequence ID" value="XM_032003141.1"/>
</dbReference>
<evidence type="ECO:0000313" key="8">
    <source>
        <dbReference type="EMBL" id="WWD20645.1"/>
    </source>
</evidence>
<dbReference type="InterPro" id="IPR036322">
    <property type="entry name" value="WD40_repeat_dom_sf"/>
</dbReference>
<evidence type="ECO:0000256" key="4">
    <source>
        <dbReference type="ARBA" id="ARBA00022737"/>
    </source>
</evidence>
<dbReference type="Proteomes" id="UP000322225">
    <property type="component" value="Chromosome 9"/>
</dbReference>
<name>A0A5M6C7W0_9TREE</name>
<dbReference type="KEGG" id="ksn:43587260"/>
<dbReference type="PROSITE" id="PS50082">
    <property type="entry name" value="WD_REPEATS_2"/>
    <property type="match status" value="2"/>
</dbReference>
<feature type="compositionally biased region" description="Basic and acidic residues" evidence="7">
    <location>
        <begin position="470"/>
        <end position="509"/>
    </location>
</feature>
<sequence length="509" mass="56613">MKIKVISRSLDDHLSSSSSAQHPLQRNLAPHLHPFSKPREYTRAVTAAKMDRMFAKPFVDALGGHQDGVYVLGKDPRRAAVVAGGGGDGEVIVHSLALRRPLLKIPNAHKGMVGGICWTSEARDGKRGMVTCGKLDGTIKVWRSEAFAPGLKDKEVFEGNEFGSGSREASNSFLDTAGAIGESGMEFDEEEGGGLSIDAAKRDALGQNLEPTMTYTSKNGFNSIDHHRTDAVFATASNTVQIWDENRSAPLSTLAFGSSMETVTGVRFNQSETSVLASVGNDRTMCLYDIRTGKAERRIMMQFRSNCLSWCPTLPTVLLLGSEDHNLYTFDIRKLESPNQIYKGHVGGVMGCDWSPTGEEFVSGSYDRTVRLWNRESGKSRDVYHTKRMQRVFDVTYTPTADFVLSASDDGNVRIWKSDASKKLGPVSTKERQAIEYRKKLVERFSKEKGVREVHERRHVPGSIHNAVKLKRDMIESRKVKDDRRRAHSRAGKEKPKAERKKAVLKEHK</sequence>
<dbReference type="Pfam" id="PF04158">
    <property type="entry name" value="Sof1"/>
    <property type="match status" value="1"/>
</dbReference>
<dbReference type="GO" id="GO:0000462">
    <property type="term" value="P:maturation of SSU-rRNA from tricistronic rRNA transcript (SSU-rRNA, 5.8S rRNA, LSU-rRNA)"/>
    <property type="evidence" value="ECO:0007669"/>
    <property type="project" value="TreeGrafter"/>
</dbReference>
<evidence type="ECO:0000313" key="9">
    <source>
        <dbReference type="Proteomes" id="UP000322225"/>
    </source>
</evidence>
<keyword evidence="4" id="KW-0677">Repeat</keyword>
<feature type="region of interest" description="Disordered" evidence="7">
    <location>
        <begin position="468"/>
        <end position="509"/>
    </location>
</feature>
<evidence type="ECO:0000256" key="3">
    <source>
        <dbReference type="ARBA" id="ARBA00022574"/>
    </source>
</evidence>
<reference evidence="8" key="1">
    <citation type="submission" date="2017-08" db="EMBL/GenBank/DDBJ databases">
        <authorList>
            <person name="Cuomo C."/>
            <person name="Billmyre B."/>
            <person name="Heitman J."/>
        </authorList>
    </citation>
    <scope>NUCLEOTIDE SEQUENCE</scope>
    <source>
        <strain evidence="8">CBS 12478</strain>
    </source>
</reference>
<accession>A0A5M6C7W0</accession>
<dbReference type="GO" id="GO:0032040">
    <property type="term" value="C:small-subunit processome"/>
    <property type="evidence" value="ECO:0007669"/>
    <property type="project" value="TreeGrafter"/>
</dbReference>
<reference evidence="8" key="2">
    <citation type="submission" date="2024-01" db="EMBL/GenBank/DDBJ databases">
        <title>Comparative genomics of Cryptococcus and Kwoniella reveals pathogenesis evolution and contrasting modes of karyotype evolution via chromosome fusion or intercentromeric recombination.</title>
        <authorList>
            <person name="Coelho M.A."/>
            <person name="David-Palma M."/>
            <person name="Shea T."/>
            <person name="Bowers K."/>
            <person name="McGinley-Smith S."/>
            <person name="Mohammad A.W."/>
            <person name="Gnirke A."/>
            <person name="Yurkov A.M."/>
            <person name="Nowrousian M."/>
            <person name="Sun S."/>
            <person name="Cuomo C.A."/>
            <person name="Heitman J."/>
        </authorList>
    </citation>
    <scope>NUCLEOTIDE SEQUENCE</scope>
    <source>
        <strain evidence="8">CBS 12478</strain>
    </source>
</reference>
<dbReference type="SMART" id="SM00320">
    <property type="entry name" value="WD40"/>
    <property type="match status" value="7"/>
</dbReference>
<dbReference type="PROSITE" id="PS50294">
    <property type="entry name" value="WD_REPEATS_REGION"/>
    <property type="match status" value="2"/>
</dbReference>
<evidence type="ECO:0000256" key="5">
    <source>
        <dbReference type="ARBA" id="ARBA00023242"/>
    </source>
</evidence>
<dbReference type="EMBL" id="CP144059">
    <property type="protein sequence ID" value="WWD20645.1"/>
    <property type="molecule type" value="Genomic_DNA"/>
</dbReference>
<keyword evidence="3" id="KW-0853">WD repeat</keyword>
<proteinExistence type="inferred from homology"/>
<dbReference type="SUPFAM" id="SSF50978">
    <property type="entry name" value="WD40 repeat-like"/>
    <property type="match status" value="1"/>
</dbReference>
<dbReference type="GeneID" id="43587260"/>
<dbReference type="InterPro" id="IPR007287">
    <property type="entry name" value="Sof1"/>
</dbReference>
<dbReference type="PANTHER" id="PTHR22851:SF0">
    <property type="entry name" value="DDB1- AND CUL4-ASSOCIATED FACTOR 13"/>
    <property type="match status" value="1"/>
</dbReference>
<keyword evidence="6" id="KW-0687">Ribonucleoprotein</keyword>
<protein>
    <submittedName>
        <fullName evidence="8">Uncharacterized protein</fullName>
    </submittedName>
</protein>
<evidence type="ECO:0000256" key="1">
    <source>
        <dbReference type="ARBA" id="ARBA00004604"/>
    </source>
</evidence>
<comment type="similarity">
    <text evidence="2">Belongs to the WD repeat DCAF13/WDSOF1 family.</text>
</comment>
<dbReference type="InterPro" id="IPR015943">
    <property type="entry name" value="WD40/YVTN_repeat-like_dom_sf"/>
</dbReference>
<comment type="subcellular location">
    <subcellularLocation>
        <location evidence="1">Nucleus</location>
        <location evidence="1">Nucleolus</location>
    </subcellularLocation>
</comment>
<dbReference type="InterPro" id="IPR001680">
    <property type="entry name" value="WD40_rpt"/>
</dbReference>
<dbReference type="Pfam" id="PF00400">
    <property type="entry name" value="WD40"/>
    <property type="match status" value="2"/>
</dbReference>
<feature type="region of interest" description="Disordered" evidence="7">
    <location>
        <begin position="1"/>
        <end position="35"/>
    </location>
</feature>
<gene>
    <name evidence="8" type="ORF">CI109_105121</name>
</gene>
<dbReference type="OrthoDB" id="10249065at2759"/>
<keyword evidence="5" id="KW-0539">Nucleus</keyword>
<organism evidence="8 9">
    <name type="scientific">Kwoniella shandongensis</name>
    <dbReference type="NCBI Taxonomy" id="1734106"/>
    <lineage>
        <taxon>Eukaryota</taxon>
        <taxon>Fungi</taxon>
        <taxon>Dikarya</taxon>
        <taxon>Basidiomycota</taxon>
        <taxon>Agaricomycotina</taxon>
        <taxon>Tremellomycetes</taxon>
        <taxon>Tremellales</taxon>
        <taxon>Cryptococcaceae</taxon>
        <taxon>Kwoniella</taxon>
    </lineage>
</organism>
<dbReference type="PANTHER" id="PTHR22851">
    <property type="entry name" value="U3 SMALL NUCLEOLAR RNA U3 SNORNA ASSOCIATED PROTEIN"/>
    <property type="match status" value="1"/>
</dbReference>
<dbReference type="InterPro" id="IPR051733">
    <property type="entry name" value="WD_repeat_DCAF13/WDSOF1"/>
</dbReference>